<dbReference type="AlphaFoldDB" id="A0A921FDP9"/>
<dbReference type="InterPro" id="IPR032149">
    <property type="entry name" value="DUF4988"/>
</dbReference>
<protein>
    <submittedName>
        <fullName evidence="3">DUF4988 domain-containing protein</fullName>
    </submittedName>
</protein>
<keyword evidence="1" id="KW-0175">Coiled coil</keyword>
<dbReference type="Proteomes" id="UP000718012">
    <property type="component" value="Unassembled WGS sequence"/>
</dbReference>
<reference evidence="3" key="2">
    <citation type="submission" date="2021-09" db="EMBL/GenBank/DDBJ databases">
        <authorList>
            <person name="Gilroy R."/>
        </authorList>
    </citation>
    <scope>NUCLEOTIDE SEQUENCE</scope>
    <source>
        <strain evidence="3">CHK165-8395</strain>
    </source>
</reference>
<reference evidence="3" key="1">
    <citation type="journal article" date="2021" name="PeerJ">
        <title>Extensive microbial diversity within the chicken gut microbiome revealed by metagenomics and culture.</title>
        <authorList>
            <person name="Gilroy R."/>
            <person name="Ravi A."/>
            <person name="Getino M."/>
            <person name="Pursley I."/>
            <person name="Horton D.L."/>
            <person name="Alikhan N.F."/>
            <person name="Baker D."/>
            <person name="Gharbi K."/>
            <person name="Hall N."/>
            <person name="Watson M."/>
            <person name="Adriaenssens E.M."/>
            <person name="Foster-Nyarko E."/>
            <person name="Jarju S."/>
            <person name="Secka A."/>
            <person name="Antonio M."/>
            <person name="Oren A."/>
            <person name="Chaudhuri R.R."/>
            <person name="La Ragione R."/>
            <person name="Hildebrand F."/>
            <person name="Pallen M.J."/>
        </authorList>
    </citation>
    <scope>NUCLEOTIDE SEQUENCE</scope>
    <source>
        <strain evidence="3">CHK165-8395</strain>
    </source>
</reference>
<evidence type="ECO:0000259" key="2">
    <source>
        <dbReference type="Pfam" id="PF16378"/>
    </source>
</evidence>
<evidence type="ECO:0000313" key="4">
    <source>
        <dbReference type="Proteomes" id="UP000718012"/>
    </source>
</evidence>
<feature type="coiled-coil region" evidence="1">
    <location>
        <begin position="33"/>
        <end position="67"/>
    </location>
</feature>
<name>A0A921FDP9_9BACT</name>
<feature type="domain" description="DUF4988" evidence="2">
    <location>
        <begin position="29"/>
        <end position="215"/>
    </location>
</feature>
<comment type="caution">
    <text evidence="3">The sequence shown here is derived from an EMBL/GenBank/DDBJ whole genome shotgun (WGS) entry which is preliminary data.</text>
</comment>
<accession>A0A921FDP9</accession>
<dbReference type="PROSITE" id="PS51257">
    <property type="entry name" value="PROKAR_LIPOPROTEIN"/>
    <property type="match status" value="1"/>
</dbReference>
<dbReference type="Gene3D" id="1.20.5.170">
    <property type="match status" value="1"/>
</dbReference>
<dbReference type="Pfam" id="PF16378">
    <property type="entry name" value="DUF4988"/>
    <property type="match status" value="1"/>
</dbReference>
<gene>
    <name evidence="3" type="ORF">K8U81_02415</name>
</gene>
<sequence>MKTFKLIILSALSSFFVLSCSKEYDDSELWDKVNSLDDRITSIEEKIESMNKEITSMENIVKALEKRLYITNITSLSEGYEILFSDGSKIIISDGKDGEDGKDAPIINVRLYEGQYYWTQTINGETDWLYDNEGNKVPASGADATTPLLKVDSDGYWIISYDNGNTYARVFDENGNAVKAIGQDGEDGNSFFDSVEIIGDELWITLKDGSEIVLPIGKQSPYKAVDLGLSVKWASFNLGATVPEELGELYFWGDPTGKGEFMSFEAPDMDNICGTEYDIVRQMWGGTWKMPSENAGLELYLSCKWTRTIVNGVEGMKVTGRTGNSIFLPATGYGLPKSGPSPVQTQRVNIENGYYWVGDSYKDSYGRFGFYFYFDKSNPSNVCHSYNTSFAKCAIRPVKE</sequence>
<organism evidence="3 4">
    <name type="scientific">Phocaeicola coprocola</name>
    <dbReference type="NCBI Taxonomy" id="310298"/>
    <lineage>
        <taxon>Bacteria</taxon>
        <taxon>Pseudomonadati</taxon>
        <taxon>Bacteroidota</taxon>
        <taxon>Bacteroidia</taxon>
        <taxon>Bacteroidales</taxon>
        <taxon>Bacteroidaceae</taxon>
        <taxon>Phocaeicola</taxon>
    </lineage>
</organism>
<evidence type="ECO:0000313" key="3">
    <source>
        <dbReference type="EMBL" id="HJF07034.1"/>
    </source>
</evidence>
<proteinExistence type="predicted"/>
<evidence type="ECO:0000256" key="1">
    <source>
        <dbReference type="SAM" id="Coils"/>
    </source>
</evidence>
<dbReference type="EMBL" id="DYXD01000047">
    <property type="protein sequence ID" value="HJF07034.1"/>
    <property type="molecule type" value="Genomic_DNA"/>
</dbReference>